<feature type="non-terminal residue" evidence="2">
    <location>
        <position position="1"/>
    </location>
</feature>
<organism evidence="2 3">
    <name type="scientific">Ruminococcus turbiniformis</name>
    <dbReference type="NCBI Taxonomy" id="2881258"/>
    <lineage>
        <taxon>Bacteria</taxon>
        <taxon>Bacillati</taxon>
        <taxon>Bacillota</taxon>
        <taxon>Clostridia</taxon>
        <taxon>Eubacteriales</taxon>
        <taxon>Oscillospiraceae</taxon>
        <taxon>Ruminococcus</taxon>
    </lineage>
</organism>
<sequence>CGFSGQRPEPSENFSMSISAIFKVLLSLIFSAQFFIDHLTLPNAFPLHFAKFSLHNQNTIAKFSCQYILQSFLVKASKSKISEGTLVG</sequence>
<feature type="transmembrane region" description="Helical" evidence="1">
    <location>
        <begin position="14"/>
        <end position="36"/>
    </location>
</feature>
<dbReference type="EMBL" id="JAJEQX010000037">
    <property type="protein sequence ID" value="MCC2255856.1"/>
    <property type="molecule type" value="Genomic_DNA"/>
</dbReference>
<dbReference type="Proteomes" id="UP001198151">
    <property type="component" value="Unassembled WGS sequence"/>
</dbReference>
<name>A0ABS8G110_9FIRM</name>
<proteinExistence type="predicted"/>
<evidence type="ECO:0000313" key="3">
    <source>
        <dbReference type="Proteomes" id="UP001198151"/>
    </source>
</evidence>
<reference evidence="2 3" key="1">
    <citation type="submission" date="2021-10" db="EMBL/GenBank/DDBJ databases">
        <title>Anaerobic single-cell dispensing facilitates the cultivation of human gut bacteria.</title>
        <authorList>
            <person name="Afrizal A."/>
        </authorList>
    </citation>
    <scope>NUCLEOTIDE SEQUENCE [LARGE SCALE GENOMIC DNA]</scope>
    <source>
        <strain evidence="2 3">CLA-AA-H200</strain>
    </source>
</reference>
<keyword evidence="3" id="KW-1185">Reference proteome</keyword>
<protein>
    <submittedName>
        <fullName evidence="2">Uncharacterized protein</fullName>
    </submittedName>
</protein>
<evidence type="ECO:0000256" key="1">
    <source>
        <dbReference type="SAM" id="Phobius"/>
    </source>
</evidence>
<gene>
    <name evidence="2" type="ORF">LKD70_15795</name>
</gene>
<comment type="caution">
    <text evidence="2">The sequence shown here is derived from an EMBL/GenBank/DDBJ whole genome shotgun (WGS) entry which is preliminary data.</text>
</comment>
<keyword evidence="1" id="KW-0472">Membrane</keyword>
<keyword evidence="1" id="KW-0812">Transmembrane</keyword>
<evidence type="ECO:0000313" key="2">
    <source>
        <dbReference type="EMBL" id="MCC2255856.1"/>
    </source>
</evidence>
<accession>A0ABS8G110</accession>
<keyword evidence="1" id="KW-1133">Transmembrane helix</keyword>
<dbReference type="RefSeq" id="WP_227708837.1">
    <property type="nucleotide sequence ID" value="NZ_JAJEQX010000037.1"/>
</dbReference>